<organism evidence="2 3">
    <name type="scientific">Knipowitschia caucasica</name>
    <name type="common">Caucasian dwarf goby</name>
    <name type="synonym">Pomatoschistus caucasicus</name>
    <dbReference type="NCBI Taxonomy" id="637954"/>
    <lineage>
        <taxon>Eukaryota</taxon>
        <taxon>Metazoa</taxon>
        <taxon>Chordata</taxon>
        <taxon>Craniata</taxon>
        <taxon>Vertebrata</taxon>
        <taxon>Euteleostomi</taxon>
        <taxon>Actinopterygii</taxon>
        <taxon>Neopterygii</taxon>
        <taxon>Teleostei</taxon>
        <taxon>Neoteleostei</taxon>
        <taxon>Acanthomorphata</taxon>
        <taxon>Gobiaria</taxon>
        <taxon>Gobiiformes</taxon>
        <taxon>Gobioidei</taxon>
        <taxon>Gobiidae</taxon>
        <taxon>Gobiinae</taxon>
        <taxon>Knipowitschia</taxon>
    </lineage>
</organism>
<protein>
    <submittedName>
        <fullName evidence="2">Uncharacterized protein</fullName>
    </submittedName>
</protein>
<keyword evidence="1" id="KW-0732">Signal</keyword>
<proteinExistence type="predicted"/>
<dbReference type="EMBL" id="OZ035834">
    <property type="protein sequence ID" value="CAL1576453.1"/>
    <property type="molecule type" value="Genomic_DNA"/>
</dbReference>
<feature type="chain" id="PRO_5043483498" evidence="1">
    <location>
        <begin position="19"/>
        <end position="70"/>
    </location>
</feature>
<reference evidence="2 3" key="1">
    <citation type="submission" date="2024-04" db="EMBL/GenBank/DDBJ databases">
        <authorList>
            <person name="Waldvogel A.-M."/>
            <person name="Schoenle A."/>
        </authorList>
    </citation>
    <scope>NUCLEOTIDE SEQUENCE [LARGE SCALE GENOMIC DNA]</scope>
</reference>
<feature type="signal peptide" evidence="1">
    <location>
        <begin position="1"/>
        <end position="18"/>
    </location>
</feature>
<evidence type="ECO:0000313" key="2">
    <source>
        <dbReference type="EMBL" id="CAL1576453.1"/>
    </source>
</evidence>
<gene>
    <name evidence="2" type="ORF">KC01_LOCUS7886</name>
</gene>
<dbReference type="AlphaFoldDB" id="A0AAV2JI45"/>
<evidence type="ECO:0000313" key="3">
    <source>
        <dbReference type="Proteomes" id="UP001497482"/>
    </source>
</evidence>
<dbReference type="Proteomes" id="UP001497482">
    <property type="component" value="Chromosome 12"/>
</dbReference>
<keyword evidence="3" id="KW-1185">Reference proteome</keyword>
<sequence>MKTALKLLLSLALAVALSINTELIDHYNQTLSSCLKQFAPLKMASLLFLLFFCPLVHPRPLQPQEETATA</sequence>
<name>A0AAV2JI45_KNICA</name>
<accession>A0AAV2JI45</accession>
<evidence type="ECO:0000256" key="1">
    <source>
        <dbReference type="SAM" id="SignalP"/>
    </source>
</evidence>